<feature type="transmembrane region" description="Helical" evidence="1">
    <location>
        <begin position="61"/>
        <end position="80"/>
    </location>
</feature>
<dbReference type="EMBL" id="JAHDVG010000487">
    <property type="protein sequence ID" value="KAH1165971.1"/>
    <property type="molecule type" value="Genomic_DNA"/>
</dbReference>
<organism evidence="2 3">
    <name type="scientific">Mauremys mutica</name>
    <name type="common">yellowpond turtle</name>
    <dbReference type="NCBI Taxonomy" id="74926"/>
    <lineage>
        <taxon>Eukaryota</taxon>
        <taxon>Metazoa</taxon>
        <taxon>Chordata</taxon>
        <taxon>Craniata</taxon>
        <taxon>Vertebrata</taxon>
        <taxon>Euteleostomi</taxon>
        <taxon>Archelosauria</taxon>
        <taxon>Testudinata</taxon>
        <taxon>Testudines</taxon>
        <taxon>Cryptodira</taxon>
        <taxon>Durocryptodira</taxon>
        <taxon>Testudinoidea</taxon>
        <taxon>Geoemydidae</taxon>
        <taxon>Geoemydinae</taxon>
        <taxon>Mauremys</taxon>
    </lineage>
</organism>
<gene>
    <name evidence="2" type="ORF">KIL84_015143</name>
</gene>
<dbReference type="AlphaFoldDB" id="A0A9D3WS54"/>
<keyword evidence="1" id="KW-0812">Transmembrane</keyword>
<keyword evidence="3" id="KW-1185">Reference proteome</keyword>
<dbReference type="Proteomes" id="UP000827986">
    <property type="component" value="Unassembled WGS sequence"/>
</dbReference>
<keyword evidence="1" id="KW-1133">Transmembrane helix</keyword>
<evidence type="ECO:0000256" key="1">
    <source>
        <dbReference type="SAM" id="Phobius"/>
    </source>
</evidence>
<comment type="caution">
    <text evidence="2">The sequence shown here is derived from an EMBL/GenBank/DDBJ whole genome shotgun (WGS) entry which is preliminary data.</text>
</comment>
<keyword evidence="1" id="KW-0472">Membrane</keyword>
<reference evidence="2" key="1">
    <citation type="submission" date="2021-09" db="EMBL/GenBank/DDBJ databases">
        <title>The genome of Mauremys mutica provides insights into the evolution of semi-aquatic lifestyle.</title>
        <authorList>
            <person name="Gong S."/>
            <person name="Gao Y."/>
        </authorList>
    </citation>
    <scope>NUCLEOTIDE SEQUENCE</scope>
    <source>
        <strain evidence="2">MM-2020</strain>
        <tissue evidence="2">Muscle</tissue>
    </source>
</reference>
<proteinExistence type="predicted"/>
<sequence>CHQQKLERSCGSLAEGETWFLRVAFLPLMAPVCLKLMMMAAGPRGFMPLGRCHWMEGGVRVSAICSTIFPLLISITPVLPRLSMCQMLSMQVPISQRHCDIFVLASLERRCPEDNVLHFLSYPISEMQPAPGGATCLTQCKGWMMSME</sequence>
<feature type="transmembrane region" description="Helical" evidence="1">
    <location>
        <begin position="20"/>
        <end position="41"/>
    </location>
</feature>
<accession>A0A9D3WS54</accession>
<evidence type="ECO:0000313" key="3">
    <source>
        <dbReference type="Proteomes" id="UP000827986"/>
    </source>
</evidence>
<feature type="non-terminal residue" evidence="2">
    <location>
        <position position="148"/>
    </location>
</feature>
<evidence type="ECO:0000313" key="2">
    <source>
        <dbReference type="EMBL" id="KAH1165971.1"/>
    </source>
</evidence>
<name>A0A9D3WS54_9SAUR</name>
<protein>
    <submittedName>
        <fullName evidence="2">Uncharacterized protein</fullName>
    </submittedName>
</protein>